<reference evidence="5 6" key="1">
    <citation type="submission" date="2018-06" db="EMBL/GenBank/DDBJ databases">
        <title>Rhizobium wuzhouense sp. nov., isolated from roots of Oryza officinalis.</title>
        <authorList>
            <person name="Yuan T."/>
        </authorList>
    </citation>
    <scope>NUCLEOTIDE SEQUENCE [LARGE SCALE GENOMIC DNA]</scope>
    <source>
        <strain evidence="5 6">W44</strain>
    </source>
</reference>
<evidence type="ECO:0000256" key="1">
    <source>
        <dbReference type="ARBA" id="ARBA00023015"/>
    </source>
</evidence>
<protein>
    <submittedName>
        <fullName evidence="5">GntR family transcriptional regulator</fullName>
    </submittedName>
</protein>
<keyword evidence="1" id="KW-0805">Transcription regulation</keyword>
<dbReference type="PANTHER" id="PTHR30146">
    <property type="entry name" value="LACI-RELATED TRANSCRIPTIONAL REPRESSOR"/>
    <property type="match status" value="1"/>
</dbReference>
<dbReference type="SMART" id="SM00354">
    <property type="entry name" value="HTH_LACI"/>
    <property type="match status" value="1"/>
</dbReference>
<dbReference type="Pfam" id="PF13377">
    <property type="entry name" value="Peripla_BP_3"/>
    <property type="match status" value="1"/>
</dbReference>
<dbReference type="Pfam" id="PF00356">
    <property type="entry name" value="LacI"/>
    <property type="match status" value="1"/>
</dbReference>
<dbReference type="InterPro" id="IPR028082">
    <property type="entry name" value="Peripla_BP_I"/>
</dbReference>
<dbReference type="CDD" id="cd01575">
    <property type="entry name" value="PBP1_GntR"/>
    <property type="match status" value="1"/>
</dbReference>
<dbReference type="InterPro" id="IPR046335">
    <property type="entry name" value="LacI/GalR-like_sensor"/>
</dbReference>
<evidence type="ECO:0000259" key="4">
    <source>
        <dbReference type="PROSITE" id="PS50932"/>
    </source>
</evidence>
<dbReference type="PROSITE" id="PS50932">
    <property type="entry name" value="HTH_LACI_2"/>
    <property type="match status" value="1"/>
</dbReference>
<dbReference type="SUPFAM" id="SSF53822">
    <property type="entry name" value="Periplasmic binding protein-like I"/>
    <property type="match status" value="1"/>
</dbReference>
<dbReference type="EMBL" id="QJRY01000001">
    <property type="protein sequence ID" value="PYB77907.1"/>
    <property type="molecule type" value="Genomic_DNA"/>
</dbReference>
<evidence type="ECO:0000256" key="2">
    <source>
        <dbReference type="ARBA" id="ARBA00023125"/>
    </source>
</evidence>
<gene>
    <name evidence="5" type="ORF">DMY87_01510</name>
</gene>
<evidence type="ECO:0000256" key="3">
    <source>
        <dbReference type="ARBA" id="ARBA00023163"/>
    </source>
</evidence>
<accession>A0ABX5NZW1</accession>
<dbReference type="Proteomes" id="UP000247536">
    <property type="component" value="Unassembled WGS sequence"/>
</dbReference>
<dbReference type="CDD" id="cd01392">
    <property type="entry name" value="HTH_LacI"/>
    <property type="match status" value="1"/>
</dbReference>
<dbReference type="SUPFAM" id="SSF47413">
    <property type="entry name" value="lambda repressor-like DNA-binding domains"/>
    <property type="match status" value="1"/>
</dbReference>
<dbReference type="PROSITE" id="PS00356">
    <property type="entry name" value="HTH_LACI_1"/>
    <property type="match status" value="1"/>
</dbReference>
<evidence type="ECO:0000313" key="5">
    <source>
        <dbReference type="EMBL" id="PYB77907.1"/>
    </source>
</evidence>
<keyword evidence="3" id="KW-0804">Transcription</keyword>
<dbReference type="InterPro" id="IPR010982">
    <property type="entry name" value="Lambda_DNA-bd_dom_sf"/>
</dbReference>
<comment type="caution">
    <text evidence="5">The sequence shown here is derived from an EMBL/GenBank/DDBJ whole genome shotgun (WGS) entry which is preliminary data.</text>
</comment>
<dbReference type="InterPro" id="IPR000843">
    <property type="entry name" value="HTH_LacI"/>
</dbReference>
<dbReference type="Gene3D" id="1.10.260.40">
    <property type="entry name" value="lambda repressor-like DNA-binding domains"/>
    <property type="match status" value="1"/>
</dbReference>
<keyword evidence="2" id="KW-0238">DNA-binding</keyword>
<dbReference type="PANTHER" id="PTHR30146:SF2">
    <property type="entry name" value="HTH-TYPE TRANSCRIPTIONAL REGULATOR GNTR"/>
    <property type="match status" value="1"/>
</dbReference>
<name>A0ABX5NZW1_9HYPH</name>
<feature type="domain" description="HTH lacI-type" evidence="4">
    <location>
        <begin position="15"/>
        <end position="69"/>
    </location>
</feature>
<dbReference type="RefSeq" id="WP_110790330.1">
    <property type="nucleotide sequence ID" value="NZ_QJRY01000001.1"/>
</dbReference>
<keyword evidence="6" id="KW-1185">Reference proteome</keyword>
<evidence type="ECO:0000313" key="6">
    <source>
        <dbReference type="Proteomes" id="UP000247536"/>
    </source>
</evidence>
<proteinExistence type="predicted"/>
<sequence>MIPGTRRRRHRHEKVTLSDVAQAAGVSAITVSRALREPEKVSPALRETILRVVEQMGYVPDMAARALASKDSGLIGVLTPGLTSYAFIAVMRGIEDRVRSTDLRIQYANPGDGRNDDGRKLRFFFSQNPAGIIYVGLQHDSALDDLLRRAPCPVVEIMDVSHAPAEMAVGIDHRLAAEAATRHLLEQGYRRIAMLGASWDNRSKRRLEGFQSVLEAEGLFDPSLVLSIDSYTSVGLGAHLLDRLLSDHPDADAAFCHSDDLALGALFECQRRGRSVPNEFGICGFNDFDYAGVAFPSLTSVRLPRYEIGYRAADMLIRATGGGRQAPTVVDLGFQLIARQSTARNAPKGPTG</sequence>
<organism evidence="5 6">
    <name type="scientific">Rhizobium wuzhouense</name>
    <dbReference type="NCBI Taxonomy" id="1986026"/>
    <lineage>
        <taxon>Bacteria</taxon>
        <taxon>Pseudomonadati</taxon>
        <taxon>Pseudomonadota</taxon>
        <taxon>Alphaproteobacteria</taxon>
        <taxon>Hyphomicrobiales</taxon>
        <taxon>Rhizobiaceae</taxon>
        <taxon>Rhizobium/Agrobacterium group</taxon>
        <taxon>Rhizobium</taxon>
    </lineage>
</organism>
<dbReference type="Gene3D" id="3.40.50.2300">
    <property type="match status" value="2"/>
</dbReference>